<gene>
    <name evidence="2" type="ORF">EDI_182930</name>
</gene>
<proteinExistence type="predicted"/>
<name>B0EUQ6_ENTDS</name>
<accession>B0EUQ6</accession>
<keyword evidence="3" id="KW-1185">Reference proteome</keyword>
<dbReference type="EMBL" id="DS550962">
    <property type="protein sequence ID" value="EDR21738.1"/>
    <property type="molecule type" value="Genomic_DNA"/>
</dbReference>
<keyword evidence="1" id="KW-0812">Transmembrane</keyword>
<keyword evidence="1" id="KW-1133">Transmembrane helix</keyword>
<dbReference type="VEuPathDB" id="AmoebaDB:EDI_182930"/>
<dbReference type="GeneID" id="5886727"/>
<dbReference type="KEGG" id="edi:EDI_182930"/>
<dbReference type="RefSeq" id="XP_001741793.1">
    <property type="nucleotide sequence ID" value="XM_001741741.1"/>
</dbReference>
<reference evidence="3" key="1">
    <citation type="submission" date="2007-12" db="EMBL/GenBank/DDBJ databases">
        <title>Annotation of Entamoeba dispar SAW760.</title>
        <authorList>
            <person name="Lorenzi H."/>
            <person name="Inman J."/>
            <person name="Schobel S."/>
            <person name="Amedeo P."/>
            <person name="Caler E."/>
        </authorList>
    </citation>
    <scope>NUCLEOTIDE SEQUENCE [LARGE SCALE GENOMIC DNA]</scope>
    <source>
        <strain evidence="3">ATCC PRA-260 / SAW760</strain>
    </source>
</reference>
<protein>
    <submittedName>
        <fullName evidence="2">Uncharacterized protein</fullName>
    </submittedName>
</protein>
<evidence type="ECO:0000256" key="1">
    <source>
        <dbReference type="SAM" id="Phobius"/>
    </source>
</evidence>
<evidence type="ECO:0000313" key="3">
    <source>
        <dbReference type="Proteomes" id="UP000008076"/>
    </source>
</evidence>
<organism evidence="3">
    <name type="scientific">Entamoeba dispar (strain ATCC PRA-260 / SAW760)</name>
    <dbReference type="NCBI Taxonomy" id="370354"/>
    <lineage>
        <taxon>Eukaryota</taxon>
        <taxon>Amoebozoa</taxon>
        <taxon>Evosea</taxon>
        <taxon>Archamoebae</taxon>
        <taxon>Mastigamoebida</taxon>
        <taxon>Entamoebidae</taxon>
        <taxon>Entamoeba</taxon>
    </lineage>
</organism>
<feature type="transmembrane region" description="Helical" evidence="1">
    <location>
        <begin position="60"/>
        <end position="79"/>
    </location>
</feature>
<dbReference type="AlphaFoldDB" id="B0EUQ6"/>
<feature type="transmembrane region" description="Helical" evidence="1">
    <location>
        <begin position="85"/>
        <end position="111"/>
    </location>
</feature>
<sequence>MTIYLYLVLHHLRNKIKILLVILKLNVSFNLRHCNKKITECLIFDFILRIIIYRKTTISLPYRFITFFQFLFFYFHYSVISDTTYLFLSSLFLLSLYLLLIYFFFYFFYIVSLMLSSTIKQ</sequence>
<evidence type="ECO:0000313" key="2">
    <source>
        <dbReference type="EMBL" id="EDR21738.1"/>
    </source>
</evidence>
<dbReference type="Proteomes" id="UP000008076">
    <property type="component" value="Unassembled WGS sequence"/>
</dbReference>
<keyword evidence="1" id="KW-0472">Membrane</keyword>